<accession>A0A834N407</accession>
<protein>
    <recommendedName>
        <fullName evidence="5">Globin domain-containing protein</fullName>
    </recommendedName>
</protein>
<dbReference type="InterPro" id="IPR000971">
    <property type="entry name" value="Globin"/>
</dbReference>
<dbReference type="SUPFAM" id="SSF46458">
    <property type="entry name" value="Globin-like"/>
    <property type="match status" value="1"/>
</dbReference>
<evidence type="ECO:0000256" key="2">
    <source>
        <dbReference type="ARBA" id="ARBA00022723"/>
    </source>
</evidence>
<dbReference type="InterPro" id="IPR050532">
    <property type="entry name" value="Globin-like_OT"/>
</dbReference>
<feature type="domain" description="Globin" evidence="5">
    <location>
        <begin position="70"/>
        <end position="223"/>
    </location>
</feature>
<organism evidence="6 7">
    <name type="scientific">Vespula germanica</name>
    <name type="common">German yellow jacket</name>
    <name type="synonym">Paravespula germanica</name>
    <dbReference type="NCBI Taxonomy" id="30212"/>
    <lineage>
        <taxon>Eukaryota</taxon>
        <taxon>Metazoa</taxon>
        <taxon>Ecdysozoa</taxon>
        <taxon>Arthropoda</taxon>
        <taxon>Hexapoda</taxon>
        <taxon>Insecta</taxon>
        <taxon>Pterygota</taxon>
        <taxon>Neoptera</taxon>
        <taxon>Endopterygota</taxon>
        <taxon>Hymenoptera</taxon>
        <taxon>Apocrita</taxon>
        <taxon>Aculeata</taxon>
        <taxon>Vespoidea</taxon>
        <taxon>Vespidae</taxon>
        <taxon>Vespinae</taxon>
        <taxon>Vespula</taxon>
    </lineage>
</organism>
<dbReference type="PANTHER" id="PTHR46458">
    <property type="entry name" value="BLR2807 PROTEIN"/>
    <property type="match status" value="1"/>
</dbReference>
<keyword evidence="1 4" id="KW-0349">Heme</keyword>
<sequence length="232" mass="26624">MPRGFFQELSFHTEIMILGTDAASRGRNSMGVYFDAFAVNENENIIIHSETEITRLLARFQSEEVLQAVALTDRIVIAFMVHVDIINADHYGINCRLQANMSSSLFEENAELLNLFTKFRDLKTKEQQSSSMELAEHARTVMMTLDEGIKSLDDMDTFLAYLHQAGASHTKIPGFDRQYFWKIEKPFLDAVERTLEDRYSENVESIYKLTIKFIIETLIDGFDKAQSEKAKS</sequence>
<comment type="similarity">
    <text evidence="4">Belongs to the globin family.</text>
</comment>
<keyword evidence="2" id="KW-0479">Metal-binding</keyword>
<keyword evidence="4" id="KW-0813">Transport</keyword>
<dbReference type="PANTHER" id="PTHR46458:SF5">
    <property type="entry name" value="GLOBIN FAMILY PROFILE DOMAIN-CONTAINING PROTEIN"/>
    <property type="match status" value="1"/>
</dbReference>
<dbReference type="InterPro" id="IPR012292">
    <property type="entry name" value="Globin/Proto"/>
</dbReference>
<evidence type="ECO:0000256" key="4">
    <source>
        <dbReference type="RuleBase" id="RU000356"/>
    </source>
</evidence>
<dbReference type="Proteomes" id="UP000617340">
    <property type="component" value="Unassembled WGS sequence"/>
</dbReference>
<dbReference type="PROSITE" id="PS01033">
    <property type="entry name" value="GLOBIN"/>
    <property type="match status" value="1"/>
</dbReference>
<dbReference type="GO" id="GO:0046872">
    <property type="term" value="F:metal ion binding"/>
    <property type="evidence" value="ECO:0007669"/>
    <property type="project" value="UniProtKB-KW"/>
</dbReference>
<keyword evidence="7" id="KW-1185">Reference proteome</keyword>
<proteinExistence type="inferred from homology"/>
<gene>
    <name evidence="6" type="ORF">HZH68_010050</name>
</gene>
<name>A0A834N407_VESGE</name>
<dbReference type="AlphaFoldDB" id="A0A834N407"/>
<evidence type="ECO:0000313" key="6">
    <source>
        <dbReference type="EMBL" id="KAF7396000.1"/>
    </source>
</evidence>
<evidence type="ECO:0000313" key="7">
    <source>
        <dbReference type="Proteomes" id="UP000617340"/>
    </source>
</evidence>
<keyword evidence="3" id="KW-0408">Iron</keyword>
<evidence type="ECO:0000259" key="5">
    <source>
        <dbReference type="PROSITE" id="PS01033"/>
    </source>
</evidence>
<dbReference type="EMBL" id="JACSDZ010000009">
    <property type="protein sequence ID" value="KAF7396000.1"/>
    <property type="molecule type" value="Genomic_DNA"/>
</dbReference>
<dbReference type="GO" id="GO:0019825">
    <property type="term" value="F:oxygen binding"/>
    <property type="evidence" value="ECO:0007669"/>
    <property type="project" value="InterPro"/>
</dbReference>
<evidence type="ECO:0000256" key="3">
    <source>
        <dbReference type="ARBA" id="ARBA00023004"/>
    </source>
</evidence>
<keyword evidence="4" id="KW-0561">Oxygen transport</keyword>
<dbReference type="GO" id="GO:0005344">
    <property type="term" value="F:oxygen carrier activity"/>
    <property type="evidence" value="ECO:0007669"/>
    <property type="project" value="UniProtKB-KW"/>
</dbReference>
<dbReference type="Gene3D" id="1.10.490.10">
    <property type="entry name" value="Globins"/>
    <property type="match status" value="1"/>
</dbReference>
<reference evidence="6" key="1">
    <citation type="journal article" date="2020" name="G3 (Bethesda)">
        <title>High-Quality Assemblies for Three Invasive Social Wasps from the &lt;i&gt;Vespula&lt;/i&gt; Genus.</title>
        <authorList>
            <person name="Harrop T.W.R."/>
            <person name="Guhlin J."/>
            <person name="McLaughlin G.M."/>
            <person name="Permina E."/>
            <person name="Stockwell P."/>
            <person name="Gilligan J."/>
            <person name="Le Lec M.F."/>
            <person name="Gruber M.A.M."/>
            <person name="Quinn O."/>
            <person name="Lovegrove M."/>
            <person name="Duncan E.J."/>
            <person name="Remnant E.J."/>
            <person name="Van Eeckhoven J."/>
            <person name="Graham B."/>
            <person name="Knapp R.A."/>
            <person name="Langford K.W."/>
            <person name="Kronenberg Z."/>
            <person name="Press M.O."/>
            <person name="Eacker S.M."/>
            <person name="Wilson-Rankin E.E."/>
            <person name="Purcell J."/>
            <person name="Lester P.J."/>
            <person name="Dearden P.K."/>
        </authorList>
    </citation>
    <scope>NUCLEOTIDE SEQUENCE</scope>
    <source>
        <strain evidence="6">Linc-1</strain>
    </source>
</reference>
<evidence type="ECO:0000256" key="1">
    <source>
        <dbReference type="ARBA" id="ARBA00022617"/>
    </source>
</evidence>
<comment type="caution">
    <text evidence="6">The sequence shown here is derived from an EMBL/GenBank/DDBJ whole genome shotgun (WGS) entry which is preliminary data.</text>
</comment>
<dbReference type="Pfam" id="PF00042">
    <property type="entry name" value="Globin"/>
    <property type="match status" value="1"/>
</dbReference>
<dbReference type="InterPro" id="IPR009050">
    <property type="entry name" value="Globin-like_sf"/>
</dbReference>
<dbReference type="GO" id="GO:0020037">
    <property type="term" value="F:heme binding"/>
    <property type="evidence" value="ECO:0007669"/>
    <property type="project" value="InterPro"/>
</dbReference>